<dbReference type="InterPro" id="IPR036890">
    <property type="entry name" value="HATPase_C_sf"/>
</dbReference>
<dbReference type="PANTHER" id="PTHR40448:SF1">
    <property type="entry name" value="TWO-COMPONENT SENSOR HISTIDINE KINASE"/>
    <property type="match status" value="1"/>
</dbReference>
<comment type="caution">
    <text evidence="3">The sequence shown here is derived from an EMBL/GenBank/DDBJ whole genome shotgun (WGS) entry which is preliminary data.</text>
</comment>
<dbReference type="Pfam" id="PF14501">
    <property type="entry name" value="HATPase_c_5"/>
    <property type="match status" value="1"/>
</dbReference>
<feature type="transmembrane region" description="Helical" evidence="1">
    <location>
        <begin position="117"/>
        <end position="135"/>
    </location>
</feature>
<dbReference type="Gene3D" id="3.30.565.10">
    <property type="entry name" value="Histidine kinase-like ATPase, C-terminal domain"/>
    <property type="match status" value="1"/>
</dbReference>
<keyword evidence="4" id="KW-1185">Reference proteome</keyword>
<feature type="transmembrane region" description="Helical" evidence="1">
    <location>
        <begin position="6"/>
        <end position="27"/>
    </location>
</feature>
<feature type="transmembrane region" description="Helical" evidence="1">
    <location>
        <begin position="86"/>
        <end position="105"/>
    </location>
</feature>
<evidence type="ECO:0000313" key="4">
    <source>
        <dbReference type="Proteomes" id="UP001523566"/>
    </source>
</evidence>
<feature type="transmembrane region" description="Helical" evidence="1">
    <location>
        <begin position="59"/>
        <end position="77"/>
    </location>
</feature>
<reference evidence="3 4" key="1">
    <citation type="journal article" date="2022" name="Genome Biol. Evol.">
        <title>Host diet, physiology and behaviors set the stage for Lachnospiraceae cladogenesis.</title>
        <authorList>
            <person name="Vera-Ponce De Leon A."/>
            <person name="Schneider M."/>
            <person name="Jahnes B.C."/>
            <person name="Sadowski V."/>
            <person name="Camuy-Velez L.A."/>
            <person name="Duan J."/>
            <person name="Sabree Z.L."/>
        </authorList>
    </citation>
    <scope>NUCLEOTIDE SEQUENCE [LARGE SCALE GENOMIC DNA]</scope>
    <source>
        <strain evidence="3 4">PAL113</strain>
    </source>
</reference>
<name>A0ABT1EFK5_9FIRM</name>
<evidence type="ECO:0000313" key="3">
    <source>
        <dbReference type="EMBL" id="MCP1103697.1"/>
    </source>
</evidence>
<dbReference type="EMBL" id="JAMZFW010000040">
    <property type="protein sequence ID" value="MCP1103697.1"/>
    <property type="molecule type" value="Genomic_DNA"/>
</dbReference>
<keyword evidence="1" id="KW-1133">Transmembrane helix</keyword>
<dbReference type="SUPFAM" id="SSF55874">
    <property type="entry name" value="ATPase domain of HSP90 chaperone/DNA topoisomerase II/histidine kinase"/>
    <property type="match status" value="1"/>
</dbReference>
<dbReference type="InterPro" id="IPR032834">
    <property type="entry name" value="NatK-like_C"/>
</dbReference>
<evidence type="ECO:0000259" key="2">
    <source>
        <dbReference type="Pfam" id="PF14501"/>
    </source>
</evidence>
<feature type="transmembrane region" description="Helical" evidence="1">
    <location>
        <begin position="156"/>
        <end position="175"/>
    </location>
</feature>
<dbReference type="Proteomes" id="UP001523566">
    <property type="component" value="Unassembled WGS sequence"/>
</dbReference>
<dbReference type="RefSeq" id="WP_262067464.1">
    <property type="nucleotide sequence ID" value="NZ_JAMXOD010000040.1"/>
</dbReference>
<feature type="transmembrane region" description="Helical" evidence="1">
    <location>
        <begin position="34"/>
        <end position="53"/>
    </location>
</feature>
<accession>A0ABT1EFK5</accession>
<feature type="transmembrane region" description="Helical" evidence="1">
    <location>
        <begin position="191"/>
        <end position="211"/>
    </location>
</feature>
<dbReference type="CDD" id="cd16935">
    <property type="entry name" value="HATPase_AgrC-ComD-like"/>
    <property type="match status" value="1"/>
</dbReference>
<gene>
    <name evidence="3" type="ORF">NK125_14960</name>
</gene>
<keyword evidence="1" id="KW-0812">Transmembrane</keyword>
<sequence>MNVQPIYFVINYMILFLNILNGIFCFGAKQKRQLPMLLSGTALLIFNLVVYLHPATAAIFEHIPVSVLWFVFFYAFSNGHFFAKSFIFFGIFYITLYLYVMASFLAESFYPYESNGYFYLLFSVTFVLFLICGTLSWRYGRKICNKLFLYVHTAEWTVYMVLTILMLIVLGYAYFSQGIIWHPVSLQSNPYFLLLPTVMFGCFALIITAILSTHEKARYKYDAEFAQSIISTGRDHYQKMDEMYERLRVLRHDYKYHLNAIQKMIQAGDNTGAKEYLTDIEQKLSGYELQNFCTNHVINALIAEYSQRCKKLNIQFEVKMNIPKELGVPDYELCIILGNLLENAVNACEKLPRQSTIWLETQNTRNQLLFMVKNHFDGNISHEGGIPYSKRANGGLGLRSVTEVIAEHGGDLFFEWDNTCFTAYVGLKLSQKKPGT</sequence>
<evidence type="ECO:0000256" key="1">
    <source>
        <dbReference type="SAM" id="Phobius"/>
    </source>
</evidence>
<organism evidence="3 4">
    <name type="scientific">Aequitasia blattaphilus</name>
    <dbReference type="NCBI Taxonomy" id="2949332"/>
    <lineage>
        <taxon>Bacteria</taxon>
        <taxon>Bacillati</taxon>
        <taxon>Bacillota</taxon>
        <taxon>Clostridia</taxon>
        <taxon>Lachnospirales</taxon>
        <taxon>Lachnospiraceae</taxon>
        <taxon>Aequitasia</taxon>
    </lineage>
</organism>
<feature type="domain" description="Sensor histidine kinase NatK-like C-terminal" evidence="2">
    <location>
        <begin position="332"/>
        <end position="425"/>
    </location>
</feature>
<proteinExistence type="predicted"/>
<keyword evidence="1" id="KW-0472">Membrane</keyword>
<dbReference type="PANTHER" id="PTHR40448">
    <property type="entry name" value="TWO-COMPONENT SENSOR HISTIDINE KINASE"/>
    <property type="match status" value="1"/>
</dbReference>
<protein>
    <submittedName>
        <fullName evidence="3">GHKL domain-containing protein</fullName>
    </submittedName>
</protein>